<dbReference type="AlphaFoldDB" id="A0AA88HWX3"/>
<keyword evidence="1" id="KW-0175">Coiled coil</keyword>
<evidence type="ECO:0000313" key="4">
    <source>
        <dbReference type="Proteomes" id="UP001187531"/>
    </source>
</evidence>
<dbReference type="EMBL" id="JAVRJZ010000008">
    <property type="protein sequence ID" value="KAK2719650.1"/>
    <property type="molecule type" value="Genomic_DNA"/>
</dbReference>
<gene>
    <name evidence="3" type="ORF">QYM36_005211</name>
</gene>
<name>A0AA88HWX3_ARTSF</name>
<dbReference type="Proteomes" id="UP001187531">
    <property type="component" value="Unassembled WGS sequence"/>
</dbReference>
<protein>
    <submittedName>
        <fullName evidence="3">Uncharacterized protein</fullName>
    </submittedName>
</protein>
<organism evidence="3 4">
    <name type="scientific">Artemia franciscana</name>
    <name type="common">Brine shrimp</name>
    <name type="synonym">Artemia sanfranciscana</name>
    <dbReference type="NCBI Taxonomy" id="6661"/>
    <lineage>
        <taxon>Eukaryota</taxon>
        <taxon>Metazoa</taxon>
        <taxon>Ecdysozoa</taxon>
        <taxon>Arthropoda</taxon>
        <taxon>Crustacea</taxon>
        <taxon>Branchiopoda</taxon>
        <taxon>Anostraca</taxon>
        <taxon>Artemiidae</taxon>
        <taxon>Artemia</taxon>
    </lineage>
</organism>
<feature type="coiled-coil region" evidence="1">
    <location>
        <begin position="81"/>
        <end position="141"/>
    </location>
</feature>
<accession>A0AA88HWX3</accession>
<proteinExistence type="predicted"/>
<feature type="non-terminal residue" evidence="3">
    <location>
        <position position="1"/>
    </location>
</feature>
<feature type="coiled-coil region" evidence="1">
    <location>
        <begin position="1"/>
        <end position="38"/>
    </location>
</feature>
<dbReference type="Gene3D" id="1.10.287.620">
    <property type="entry name" value="Helix Hairpins"/>
    <property type="match status" value="1"/>
</dbReference>
<evidence type="ECO:0000256" key="1">
    <source>
        <dbReference type="SAM" id="Coils"/>
    </source>
</evidence>
<comment type="caution">
    <text evidence="3">The sequence shown here is derived from an EMBL/GenBank/DDBJ whole genome shotgun (WGS) entry which is preliminary data.</text>
</comment>
<keyword evidence="4" id="KW-1185">Reference proteome</keyword>
<sequence length="397" mass="44718">MEELEEVISDVKEIQNEKQKLAEDLANFQANISQEMEKVVSLLSTVTSESADVQSKTMERNDLLKELADVNAVLRQRGETLSKLNMKVSDLEAENNKLRSVVDGSKVDQLNENEDKFRLQLEELKEENTMLKSRLKDLDEGSAQDRSAHDSEILSTSTVSKAEEIRRLREIDDSFEERYNKLKALAIKLKKKSAEQAVEVATLQSDKEVLSAELTELKGKLKSAVTEREGSFKLCQNYKALQESLDVLQDELDSKKKECNQLKKDLDSVVHSGSDAKVELMETKEQLATVQKELQDVSKKYAELEESSRGNVEQLSSDLNGLKSIVSKYESEIKSLKESLDAERAKVKDVEVKVKLRGGHPMTPSRGMTPEASWGSSHDSISWDDSRSFVESSHDTE</sequence>
<feature type="compositionally biased region" description="Basic and acidic residues" evidence="2">
    <location>
        <begin position="384"/>
        <end position="397"/>
    </location>
</feature>
<evidence type="ECO:0000256" key="2">
    <source>
        <dbReference type="SAM" id="MobiDB-lite"/>
    </source>
</evidence>
<feature type="coiled-coil region" evidence="1">
    <location>
        <begin position="200"/>
        <end position="353"/>
    </location>
</feature>
<reference evidence="3" key="1">
    <citation type="submission" date="2023-07" db="EMBL/GenBank/DDBJ databases">
        <title>Chromosome-level genome assembly of Artemia franciscana.</title>
        <authorList>
            <person name="Jo E."/>
        </authorList>
    </citation>
    <scope>NUCLEOTIDE SEQUENCE</scope>
    <source>
        <tissue evidence="3">Whole body</tissue>
    </source>
</reference>
<evidence type="ECO:0000313" key="3">
    <source>
        <dbReference type="EMBL" id="KAK2719650.1"/>
    </source>
</evidence>
<feature type="region of interest" description="Disordered" evidence="2">
    <location>
        <begin position="355"/>
        <end position="397"/>
    </location>
</feature>